<accession>A0A8J3U7Y1</accession>
<dbReference type="SUPFAM" id="SSF101478">
    <property type="entry name" value="ADP-ribosylglycohydrolase"/>
    <property type="match status" value="1"/>
</dbReference>
<evidence type="ECO:0000313" key="5">
    <source>
        <dbReference type="EMBL" id="GII40344.1"/>
    </source>
</evidence>
<evidence type="ECO:0008006" key="7">
    <source>
        <dbReference type="Google" id="ProtNLM"/>
    </source>
</evidence>
<proteinExistence type="inferred from homology"/>
<keyword evidence="3" id="KW-0460">Magnesium</keyword>
<feature type="binding site" evidence="3">
    <location>
        <position position="76"/>
    </location>
    <ligand>
        <name>Mg(2+)</name>
        <dbReference type="ChEBI" id="CHEBI:18420"/>
        <label>1</label>
    </ligand>
</feature>
<sequence>MTPATYESTRVRRTVNSMLWAAWADALGFITELTDDVGLRRRLSGKPLVEPVEWKRRVGGRFGVEVALPAGCYSDDTQLRLATSRSIQNRGFDIEAFTQVEMTVWPSYALGGGRASKAAAVNLARPGVPWFGNFYDGWENSGGNGVAMRIQPHIWAAPQPAILGPHILDVLINAIATHGHPRALVGAVLHAVALGVTLHEGHVPGPERWPELLHMCEQSVKLVDDHSQLSTVWRPQWERTVGSSFSEAWHQTIRECRVVLPELSHAVVQLKSKIDLPLKDQAQLYDTITEILKLRDPSHRGSGITTVLAAMAIAAAFPDPARAALLSANALGTDTDTIATMAGALIGATDAVEAPDPEHVLDSSYLIAEARKLAEIASGKTTKTFSYPDLLHWSPPRTQLDAVGTVEGRPALAGLSWLEPLEGTDSPEKKDAVWSWVHSDFGASFLAKHRPRLRELPTGNRPVRRVRNLSEAQSEIEQLPLASSEETRPTEVSRSPNLKRSTIAAGRADIRDDKLPSESVDVDQMLKWVAHENFSDRAVGYAVKRIAALGTVEQLTAFTSTLRYALRSRRHRS</sequence>
<evidence type="ECO:0000313" key="6">
    <source>
        <dbReference type="Proteomes" id="UP000622547"/>
    </source>
</evidence>
<dbReference type="Proteomes" id="UP000622547">
    <property type="component" value="Unassembled WGS sequence"/>
</dbReference>
<dbReference type="Pfam" id="PF03747">
    <property type="entry name" value="ADP_ribosyl_GH"/>
    <property type="match status" value="1"/>
</dbReference>
<dbReference type="GO" id="GO:0046872">
    <property type="term" value="F:metal ion binding"/>
    <property type="evidence" value="ECO:0007669"/>
    <property type="project" value="UniProtKB-KW"/>
</dbReference>
<dbReference type="EMBL" id="BOOP01000025">
    <property type="protein sequence ID" value="GII40344.1"/>
    <property type="molecule type" value="Genomic_DNA"/>
</dbReference>
<dbReference type="InterPro" id="IPR050792">
    <property type="entry name" value="ADP-ribosylglycohydrolase"/>
</dbReference>
<evidence type="ECO:0000256" key="1">
    <source>
        <dbReference type="ARBA" id="ARBA00010702"/>
    </source>
</evidence>
<organism evidence="5 6">
    <name type="scientific">Planotetraspora phitsanulokensis</name>
    <dbReference type="NCBI Taxonomy" id="575192"/>
    <lineage>
        <taxon>Bacteria</taxon>
        <taxon>Bacillati</taxon>
        <taxon>Actinomycetota</taxon>
        <taxon>Actinomycetes</taxon>
        <taxon>Streptosporangiales</taxon>
        <taxon>Streptosporangiaceae</taxon>
        <taxon>Planotetraspora</taxon>
    </lineage>
</organism>
<dbReference type="PANTHER" id="PTHR16222">
    <property type="entry name" value="ADP-RIBOSYLGLYCOHYDROLASE"/>
    <property type="match status" value="1"/>
</dbReference>
<keyword evidence="2" id="KW-0378">Hydrolase</keyword>
<feature type="region of interest" description="Disordered" evidence="4">
    <location>
        <begin position="474"/>
        <end position="500"/>
    </location>
</feature>
<keyword evidence="6" id="KW-1185">Reference proteome</keyword>
<comment type="cofactor">
    <cofactor evidence="3">
        <name>Mg(2+)</name>
        <dbReference type="ChEBI" id="CHEBI:18420"/>
    </cofactor>
    <text evidence="3">Binds 2 magnesium ions per subunit.</text>
</comment>
<feature type="binding site" evidence="3">
    <location>
        <position position="74"/>
    </location>
    <ligand>
        <name>Mg(2+)</name>
        <dbReference type="ChEBI" id="CHEBI:18420"/>
        <label>1</label>
    </ligand>
</feature>
<keyword evidence="3" id="KW-0479">Metal-binding</keyword>
<dbReference type="InterPro" id="IPR005502">
    <property type="entry name" value="Ribosyl_crysJ1"/>
</dbReference>
<dbReference type="GO" id="GO:0016787">
    <property type="term" value="F:hydrolase activity"/>
    <property type="evidence" value="ECO:0007669"/>
    <property type="project" value="UniProtKB-KW"/>
</dbReference>
<evidence type="ECO:0000256" key="2">
    <source>
        <dbReference type="ARBA" id="ARBA00022801"/>
    </source>
</evidence>
<reference evidence="5 6" key="1">
    <citation type="submission" date="2021-01" db="EMBL/GenBank/DDBJ databases">
        <title>Whole genome shotgun sequence of Planotetraspora phitsanulokensis NBRC 104273.</title>
        <authorList>
            <person name="Komaki H."/>
            <person name="Tamura T."/>
        </authorList>
    </citation>
    <scope>NUCLEOTIDE SEQUENCE [LARGE SCALE GENOMIC DNA]</scope>
    <source>
        <strain evidence="5 6">NBRC 104273</strain>
    </source>
</reference>
<feature type="binding site" evidence="3">
    <location>
        <position position="75"/>
    </location>
    <ligand>
        <name>Mg(2+)</name>
        <dbReference type="ChEBI" id="CHEBI:18420"/>
        <label>1</label>
    </ligand>
</feature>
<comment type="similarity">
    <text evidence="1">Belongs to the ADP-ribosylglycohydrolase family.</text>
</comment>
<gene>
    <name evidence="5" type="ORF">Pph01_53470</name>
</gene>
<name>A0A8J3U7Y1_9ACTN</name>
<protein>
    <recommendedName>
        <fullName evidence="7">ADP-ribosylglycohydrolase</fullName>
    </recommendedName>
</protein>
<dbReference type="InterPro" id="IPR036705">
    <property type="entry name" value="Ribosyl_crysJ1_sf"/>
</dbReference>
<dbReference type="AlphaFoldDB" id="A0A8J3U7Y1"/>
<evidence type="ECO:0000256" key="3">
    <source>
        <dbReference type="PIRSR" id="PIRSR605502-1"/>
    </source>
</evidence>
<feature type="binding site" evidence="3">
    <location>
        <position position="334"/>
    </location>
    <ligand>
        <name>Mg(2+)</name>
        <dbReference type="ChEBI" id="CHEBI:18420"/>
        <label>1</label>
    </ligand>
</feature>
<evidence type="ECO:0000256" key="4">
    <source>
        <dbReference type="SAM" id="MobiDB-lite"/>
    </source>
</evidence>
<comment type="caution">
    <text evidence="5">The sequence shown here is derived from an EMBL/GenBank/DDBJ whole genome shotgun (WGS) entry which is preliminary data.</text>
</comment>
<feature type="binding site" evidence="3">
    <location>
        <position position="336"/>
    </location>
    <ligand>
        <name>Mg(2+)</name>
        <dbReference type="ChEBI" id="CHEBI:18420"/>
        <label>1</label>
    </ligand>
</feature>
<dbReference type="PANTHER" id="PTHR16222:SF24">
    <property type="entry name" value="ADP-RIBOSYLHYDROLASE ARH3"/>
    <property type="match status" value="1"/>
</dbReference>
<dbReference type="Gene3D" id="1.10.4080.10">
    <property type="entry name" value="ADP-ribosylation/Crystallin J1"/>
    <property type="match status" value="1"/>
</dbReference>
<feature type="binding site" evidence="3">
    <location>
        <position position="337"/>
    </location>
    <ligand>
        <name>Mg(2+)</name>
        <dbReference type="ChEBI" id="CHEBI:18420"/>
        <label>1</label>
    </ligand>
</feature>